<gene>
    <name evidence="2" type="ORF">DAA48_15570</name>
</gene>
<proteinExistence type="predicted"/>
<evidence type="ECO:0000256" key="1">
    <source>
        <dbReference type="SAM" id="MobiDB-lite"/>
    </source>
</evidence>
<comment type="caution">
    <text evidence="2">The sequence shown here is derived from an EMBL/GenBank/DDBJ whole genome shotgun (WGS) entry which is preliminary data.</text>
</comment>
<accession>A0A2T4MZI2</accession>
<dbReference type="EMBL" id="PZKL01000037">
    <property type="protein sequence ID" value="PTH79988.1"/>
    <property type="molecule type" value="Genomic_DNA"/>
</dbReference>
<reference evidence="2 3" key="1">
    <citation type="submission" date="2018-03" db="EMBL/GenBank/DDBJ databases">
        <title>Aeromonas veronii whole genome sequencing and analysis.</title>
        <authorList>
            <person name="Xie H."/>
            <person name="Liu T."/>
            <person name="Wang K."/>
        </authorList>
    </citation>
    <scope>NUCLEOTIDE SEQUENCE [LARGE SCALE GENOMIC DNA]</scope>
    <source>
        <strain evidence="2 3">XH.VA.1</strain>
    </source>
</reference>
<organism evidence="2 3">
    <name type="scientific">Aeromonas veronii</name>
    <dbReference type="NCBI Taxonomy" id="654"/>
    <lineage>
        <taxon>Bacteria</taxon>
        <taxon>Pseudomonadati</taxon>
        <taxon>Pseudomonadota</taxon>
        <taxon>Gammaproteobacteria</taxon>
        <taxon>Aeromonadales</taxon>
        <taxon>Aeromonadaceae</taxon>
        <taxon>Aeromonas</taxon>
    </lineage>
</organism>
<dbReference type="AlphaFoldDB" id="A0A2T4MZI2"/>
<protein>
    <submittedName>
        <fullName evidence="2">Uncharacterized protein</fullName>
    </submittedName>
</protein>
<feature type="region of interest" description="Disordered" evidence="1">
    <location>
        <begin position="646"/>
        <end position="666"/>
    </location>
</feature>
<sequence length="666" mass="75209">MMYDLEKWNNKVLFNKIMDVLEEKFGQLPIGGIFAGQAVASALYEVVGLPVQGRYKDLDVFLRGAFENRDYDVKDGAGTNLVRSDVGGGLTIESSFANELMTGPFPKSTYQIIASSTVPENERINNIHISTSGIQGLDLAKTIIKSFDINAVQVALDVRERTVCWTPEFQDFIYTRQLKASWCGTPIHTSVRLLNKASDMGNVFFNEKEELRKLQTIKGIVNEYQKKNDTFVPGNLFSGIYQERYAKLEDRLSKYWTKETVFLDVESKELGEDPFQGPHTEKKRFVTLNPKNSCANTLDFASRNEMYLYIPNEIEGAYSAFSRVYDAFNGGTESNKVMSKYFNELNISDFELNSPNPSRARIQAAVEICFNKDLNFSSQKEVDGFIEKYVKIHDFNFGILNALSGSNKEKFVGAVDNISYAIDNKKELFLNSLIKDEITLDAVSEMTHDKCDDIDAYLWKKFPAVDIKPVIGTVTDSELNSKEFFNCDIYQEKNGKITLQEITNKRDSLFADSALVRSIRETADIGAEELTRRQISIDSWKALSSRKEILFKATSTENGKEFHSLISVIPVSHISKKNADLTSKEPVFNAFACHDFCGGDHPSIAKDHELAAIKMEIALTKKAMEFDSVYEMLKSVSDGKVLGEIDKTARQEQQSKSHDRDDLIPF</sequence>
<evidence type="ECO:0000313" key="2">
    <source>
        <dbReference type="EMBL" id="PTH79988.1"/>
    </source>
</evidence>
<dbReference type="RefSeq" id="WP_107683870.1">
    <property type="nucleotide sequence ID" value="NZ_PZKL01000037.1"/>
</dbReference>
<evidence type="ECO:0000313" key="3">
    <source>
        <dbReference type="Proteomes" id="UP000241986"/>
    </source>
</evidence>
<dbReference type="Proteomes" id="UP000241986">
    <property type="component" value="Unassembled WGS sequence"/>
</dbReference>
<name>A0A2T4MZI2_AERVE</name>